<protein>
    <recommendedName>
        <fullName evidence="4">Aldehyde dehydrogenase</fullName>
    </recommendedName>
</protein>
<dbReference type="GO" id="GO:0016117">
    <property type="term" value="P:carotenoid biosynthetic process"/>
    <property type="evidence" value="ECO:0007669"/>
    <property type="project" value="UniProtKB-KW"/>
</dbReference>
<dbReference type="PANTHER" id="PTHR43570:SF16">
    <property type="entry name" value="ALDEHYDE DEHYDROGENASE TYPE III, ISOFORM Q"/>
    <property type="match status" value="1"/>
</dbReference>
<evidence type="ECO:0000256" key="3">
    <source>
        <dbReference type="ARBA" id="ARBA00023002"/>
    </source>
</evidence>
<dbReference type="OMA" id="AVHLTNQ"/>
<dbReference type="FunCoup" id="B8MCE4">
    <property type="interactions" value="449"/>
</dbReference>
<proteinExistence type="inferred from homology"/>
<dbReference type="EMBL" id="EQ962655">
    <property type="protein sequence ID" value="EED18760.1"/>
    <property type="molecule type" value="Genomic_DNA"/>
</dbReference>
<dbReference type="SUPFAM" id="SSF53720">
    <property type="entry name" value="ALDH-like"/>
    <property type="match status" value="1"/>
</dbReference>
<dbReference type="GeneID" id="8100259"/>
<evidence type="ECO:0000256" key="1">
    <source>
        <dbReference type="ARBA" id="ARBA00009986"/>
    </source>
</evidence>
<dbReference type="InterPro" id="IPR015590">
    <property type="entry name" value="Aldehyde_DH_dom"/>
</dbReference>
<feature type="domain" description="Aldehyde dehydrogenase" evidence="6">
    <location>
        <begin position="59"/>
        <end position="450"/>
    </location>
</feature>
<evidence type="ECO:0000256" key="2">
    <source>
        <dbReference type="ARBA" id="ARBA00022746"/>
    </source>
</evidence>
<accession>B8MCE4</accession>
<dbReference type="AlphaFoldDB" id="B8MCE4"/>
<dbReference type="STRING" id="441959.B8MCE4"/>
<evidence type="ECO:0000313" key="7">
    <source>
        <dbReference type="EMBL" id="EED18760.1"/>
    </source>
</evidence>
<dbReference type="FunFam" id="3.40.605.10:FF:000004">
    <property type="entry name" value="Aldehyde dehydrogenase"/>
    <property type="match status" value="1"/>
</dbReference>
<dbReference type="InterPro" id="IPR012394">
    <property type="entry name" value="Aldehyde_DH_NAD(P)"/>
</dbReference>
<keyword evidence="2" id="KW-0125">Carotenoid biosynthesis</keyword>
<dbReference type="Gene3D" id="3.40.605.10">
    <property type="entry name" value="Aldehyde Dehydrogenase, Chain A, domain 1"/>
    <property type="match status" value="1"/>
</dbReference>
<dbReference type="eggNOG" id="KOG2456">
    <property type="taxonomic scope" value="Eukaryota"/>
</dbReference>
<dbReference type="GO" id="GO:0006081">
    <property type="term" value="P:aldehyde metabolic process"/>
    <property type="evidence" value="ECO:0007669"/>
    <property type="project" value="InterPro"/>
</dbReference>
<evidence type="ECO:0000256" key="5">
    <source>
        <dbReference type="PIRSR" id="PIRSR036492-1"/>
    </source>
</evidence>
<dbReference type="Proteomes" id="UP000001745">
    <property type="component" value="Unassembled WGS sequence"/>
</dbReference>
<evidence type="ECO:0000259" key="6">
    <source>
        <dbReference type="Pfam" id="PF00171"/>
    </source>
</evidence>
<evidence type="ECO:0000256" key="4">
    <source>
        <dbReference type="PIRNR" id="PIRNR036492"/>
    </source>
</evidence>
<sequence length="491" mass="54254">MDTGSIVSELRQTFESGKTRPIAYRKEQLRNLWHLVVVRPFKLKHTKAVYSPILRYYPKDNRDRFAEAIFKDVGKPPVQVEAFEVLTVANDIVHMLQNLDDWLKDESVETLPSFENWSPIIRKRPKGVVLILGTWNYPLTLTLLPFSGLIAAGNAGILRPSEFAPHTGDLIAELFPNYLDPSSFRCVLGGREAAESLLKHPYGHILFTGGLTVGKEVMKAAAQNITPVTLELGGRNAAIVSNKANVRMAAKRILWAKAAAAGQTCFAPNVAIVHDAVYDEFLDALKDYYAEFYKGKPKHAAVGNIVNANEFSRARSLFTSTKGKVLLGGTLDEKTRFIEPTIVTDVNEDDAILQSEMFGPILPILRATDIIHAQALVRSIAPESLGLYIFTEDMEEANSVVNTLPNGSACINDLMGQVAPPSMPFGGFGKSGFGSYRGKASIDTFSHKQSIVSVPTVPEFEQMLEWRYPYADQAKTVEYIRANMLAPLPPQ</sequence>
<feature type="active site" evidence="5">
    <location>
        <position position="231"/>
    </location>
</feature>
<comment type="similarity">
    <text evidence="1 4">Belongs to the aldehyde dehydrogenase family.</text>
</comment>
<gene>
    <name evidence="7" type="ORF">TSTA_124800</name>
</gene>
<dbReference type="InterPro" id="IPR016161">
    <property type="entry name" value="Ald_DH/histidinol_DH"/>
</dbReference>
<keyword evidence="3 4" id="KW-0560">Oxidoreductase</keyword>
<dbReference type="InParanoid" id="B8MCE4"/>
<dbReference type="InterPro" id="IPR016162">
    <property type="entry name" value="Ald_DH_N"/>
</dbReference>
<dbReference type="PIRSF" id="PIRSF036492">
    <property type="entry name" value="ALDH"/>
    <property type="match status" value="1"/>
</dbReference>
<dbReference type="InterPro" id="IPR016163">
    <property type="entry name" value="Ald_DH_C"/>
</dbReference>
<dbReference type="VEuPathDB" id="FungiDB:TSTA_124800"/>
<dbReference type="Gene3D" id="3.40.309.10">
    <property type="entry name" value="Aldehyde Dehydrogenase, Chain A, domain 2"/>
    <property type="match status" value="1"/>
</dbReference>
<dbReference type="GO" id="GO:0004029">
    <property type="term" value="F:aldehyde dehydrogenase (NAD+) activity"/>
    <property type="evidence" value="ECO:0007669"/>
    <property type="project" value="TreeGrafter"/>
</dbReference>
<dbReference type="Pfam" id="PF00171">
    <property type="entry name" value="Aldedh"/>
    <property type="match status" value="1"/>
</dbReference>
<name>B8MCE4_TALSN</name>
<reference evidence="8" key="1">
    <citation type="journal article" date="2015" name="Genome Announc.">
        <title>Genome sequence of the AIDS-associated pathogen Penicillium marneffei (ATCC18224) and its near taxonomic relative Talaromyces stipitatus (ATCC10500).</title>
        <authorList>
            <person name="Nierman W.C."/>
            <person name="Fedorova-Abrams N.D."/>
            <person name="Andrianopoulos A."/>
        </authorList>
    </citation>
    <scope>NUCLEOTIDE SEQUENCE [LARGE SCALE GENOMIC DNA]</scope>
    <source>
        <strain evidence="8">ATCC 10500 / CBS 375.48 / QM 6759 / NRRL 1006</strain>
    </source>
</reference>
<organism evidence="7 8">
    <name type="scientific">Talaromyces stipitatus (strain ATCC 10500 / CBS 375.48 / QM 6759 / NRRL 1006)</name>
    <name type="common">Penicillium stipitatum</name>
    <dbReference type="NCBI Taxonomy" id="441959"/>
    <lineage>
        <taxon>Eukaryota</taxon>
        <taxon>Fungi</taxon>
        <taxon>Dikarya</taxon>
        <taxon>Ascomycota</taxon>
        <taxon>Pezizomycotina</taxon>
        <taxon>Eurotiomycetes</taxon>
        <taxon>Eurotiomycetidae</taxon>
        <taxon>Eurotiales</taxon>
        <taxon>Trichocomaceae</taxon>
        <taxon>Talaromyces</taxon>
        <taxon>Talaromyces sect. Talaromyces</taxon>
    </lineage>
</organism>
<dbReference type="GO" id="GO:0005737">
    <property type="term" value="C:cytoplasm"/>
    <property type="evidence" value="ECO:0007669"/>
    <property type="project" value="TreeGrafter"/>
</dbReference>
<dbReference type="PANTHER" id="PTHR43570">
    <property type="entry name" value="ALDEHYDE DEHYDROGENASE"/>
    <property type="match status" value="1"/>
</dbReference>
<keyword evidence="8" id="KW-1185">Reference proteome</keyword>
<dbReference type="PhylomeDB" id="B8MCE4"/>
<dbReference type="HOGENOM" id="CLU_005391_3_1_1"/>
<dbReference type="RefSeq" id="XP_002482752.1">
    <property type="nucleotide sequence ID" value="XM_002482707.1"/>
</dbReference>
<feature type="active site" evidence="5">
    <location>
        <position position="265"/>
    </location>
</feature>
<dbReference type="OrthoDB" id="440325at2759"/>
<evidence type="ECO:0000313" key="8">
    <source>
        <dbReference type="Proteomes" id="UP000001745"/>
    </source>
</evidence>